<evidence type="ECO:0000256" key="1">
    <source>
        <dbReference type="SAM" id="SignalP"/>
    </source>
</evidence>
<gene>
    <name evidence="4" type="ORF">HYQ42_10150</name>
</gene>
<feature type="domain" description="WxL Interacting Protein peptidoglycan binding" evidence="2">
    <location>
        <begin position="31"/>
        <end position="149"/>
    </location>
</feature>
<comment type="caution">
    <text evidence="4">The sequence shown here is derived from an EMBL/GenBank/DDBJ whole genome shotgun (WGS) entry which is preliminary data.</text>
</comment>
<dbReference type="Pfam" id="PF11797">
    <property type="entry name" value="WxLIP_HBD"/>
    <property type="match status" value="1"/>
</dbReference>
<dbReference type="EMBL" id="JACCEL010000030">
    <property type="protein sequence ID" value="MBG9979140.1"/>
    <property type="molecule type" value="Genomic_DNA"/>
</dbReference>
<name>A0ABS0LLG9_9LACT</name>
<dbReference type="InterPro" id="IPR021759">
    <property type="entry name" value="WxLIP_HBD"/>
</dbReference>
<evidence type="ECO:0000259" key="3">
    <source>
        <dbReference type="Pfam" id="PF11797"/>
    </source>
</evidence>
<feature type="chain" id="PRO_5047171106" evidence="1">
    <location>
        <begin position="23"/>
        <end position="289"/>
    </location>
</feature>
<evidence type="ECO:0000313" key="4">
    <source>
        <dbReference type="EMBL" id="MBG9979140.1"/>
    </source>
</evidence>
<sequence length="289" mass="32250">MKKLFLTLLLFYNILSPQFVLAEDGLQAISYSVGAVLPDNQLSEVSYFDIELDLGQEQELEVVINNSSDQDIEVKVTANTTVTNVNGVLVYNGSLDPVTESTSPKFDEIVSIEEEIVEVPANGQANAIISVKAPDEAFPGEILGGLHFELHEEESEEAGITNRFNYEIALNMVSSQSDEVVEPKLAFKEVLELNDLFGPRLEVVFSNLTPVFLSDMDINAAVYSKDDLENALVTAEHSMYDIAPTYDFRFRVDLEDIELQAGDYILKVSFGNDEEQFEFEEEFSLSESE</sequence>
<dbReference type="InterPro" id="IPR010317">
    <property type="entry name" value="WxLIP_PGBD"/>
</dbReference>
<dbReference type="Pfam" id="PF06030">
    <property type="entry name" value="WxLIP_PGBD"/>
    <property type="match status" value="1"/>
</dbReference>
<dbReference type="RefSeq" id="WP_197105174.1">
    <property type="nucleotide sequence ID" value="NZ_JACCEL010000030.1"/>
</dbReference>
<evidence type="ECO:0000313" key="5">
    <source>
        <dbReference type="Proteomes" id="UP000823401"/>
    </source>
</evidence>
<feature type="signal peptide" evidence="1">
    <location>
        <begin position="1"/>
        <end position="22"/>
    </location>
</feature>
<accession>A0ABS0LLG9</accession>
<evidence type="ECO:0000259" key="2">
    <source>
        <dbReference type="Pfam" id="PF06030"/>
    </source>
</evidence>
<dbReference type="Proteomes" id="UP000823401">
    <property type="component" value="Unassembled WGS sequence"/>
</dbReference>
<proteinExistence type="predicted"/>
<organism evidence="4 5">
    <name type="scientific">Ruoffia tabacinasalis</name>
    <dbReference type="NCBI Taxonomy" id="87458"/>
    <lineage>
        <taxon>Bacteria</taxon>
        <taxon>Bacillati</taxon>
        <taxon>Bacillota</taxon>
        <taxon>Bacilli</taxon>
        <taxon>Lactobacillales</taxon>
        <taxon>Aerococcaceae</taxon>
        <taxon>Ruoffia</taxon>
    </lineage>
</organism>
<keyword evidence="1" id="KW-0732">Signal</keyword>
<keyword evidence="5" id="KW-1185">Reference proteome</keyword>
<protein>
    <submittedName>
        <fullName evidence="4">DUF916 domain-containing protein</fullName>
    </submittedName>
</protein>
<feature type="domain" description="WxL Interacting Protein host binding" evidence="3">
    <location>
        <begin position="156"/>
        <end position="288"/>
    </location>
</feature>
<reference evidence="4 5" key="1">
    <citation type="submission" date="2020-07" db="EMBL/GenBank/DDBJ databases">
        <title>Facklamia lactis sp. nov., isolated from raw milk.</title>
        <authorList>
            <person name="Doll E.V."/>
            <person name="Huptas C."/>
            <person name="Staib L."/>
            <person name="Wenning M."/>
            <person name="Scherer S."/>
        </authorList>
    </citation>
    <scope>NUCLEOTIDE SEQUENCE [LARGE SCALE GENOMIC DNA]</scope>
    <source>
        <strain evidence="4 5">DSM 104272</strain>
    </source>
</reference>